<evidence type="ECO:0000313" key="1">
    <source>
        <dbReference type="EMBL" id="HIQ80053.1"/>
    </source>
</evidence>
<reference evidence="1" key="1">
    <citation type="submission" date="2020-10" db="EMBL/GenBank/DDBJ databases">
        <authorList>
            <person name="Gilroy R."/>
        </authorList>
    </citation>
    <scope>NUCLEOTIDE SEQUENCE</scope>
    <source>
        <strain evidence="1">ChiSjej1B19-3389</strain>
    </source>
</reference>
<evidence type="ECO:0000313" key="2">
    <source>
        <dbReference type="Proteomes" id="UP000886787"/>
    </source>
</evidence>
<sequence>MAEFTLKAPIQKVDLEEMNLYLIKLHDYLQWAMLHMDDTNFTEAYNHKQDEICQRLEKIEKQLQAMHVTNEEE</sequence>
<gene>
    <name evidence="1" type="ORF">IAD32_02060</name>
</gene>
<accession>A0A9D0ZGL6</accession>
<reference evidence="1" key="2">
    <citation type="journal article" date="2021" name="PeerJ">
        <title>Extensive microbial diversity within the chicken gut microbiome revealed by metagenomics and culture.</title>
        <authorList>
            <person name="Gilroy R."/>
            <person name="Ravi A."/>
            <person name="Getino M."/>
            <person name="Pursley I."/>
            <person name="Horton D.L."/>
            <person name="Alikhan N.F."/>
            <person name="Baker D."/>
            <person name="Gharbi K."/>
            <person name="Hall N."/>
            <person name="Watson M."/>
            <person name="Adriaenssens E.M."/>
            <person name="Foster-Nyarko E."/>
            <person name="Jarju S."/>
            <person name="Secka A."/>
            <person name="Antonio M."/>
            <person name="Oren A."/>
            <person name="Chaudhuri R.R."/>
            <person name="La Ragione R."/>
            <person name="Hildebrand F."/>
            <person name="Pallen M.J."/>
        </authorList>
    </citation>
    <scope>NUCLEOTIDE SEQUENCE</scope>
    <source>
        <strain evidence="1">ChiSjej1B19-3389</strain>
    </source>
</reference>
<dbReference type="Proteomes" id="UP000886787">
    <property type="component" value="Unassembled WGS sequence"/>
</dbReference>
<proteinExistence type="predicted"/>
<name>A0A9D0ZGL6_9FIRM</name>
<comment type="caution">
    <text evidence="1">The sequence shown here is derived from an EMBL/GenBank/DDBJ whole genome shotgun (WGS) entry which is preliminary data.</text>
</comment>
<dbReference type="EMBL" id="DVFW01000014">
    <property type="protein sequence ID" value="HIQ80053.1"/>
    <property type="molecule type" value="Genomic_DNA"/>
</dbReference>
<protein>
    <submittedName>
        <fullName evidence="1">Uncharacterized protein</fullName>
    </submittedName>
</protein>
<dbReference type="AlphaFoldDB" id="A0A9D0ZGL6"/>
<organism evidence="1 2">
    <name type="scientific">Candidatus Scatavimonas merdigallinarum</name>
    <dbReference type="NCBI Taxonomy" id="2840914"/>
    <lineage>
        <taxon>Bacteria</taxon>
        <taxon>Bacillati</taxon>
        <taxon>Bacillota</taxon>
        <taxon>Clostridia</taxon>
        <taxon>Eubacteriales</taxon>
        <taxon>Oscillospiraceae</taxon>
        <taxon>Oscillospiraceae incertae sedis</taxon>
        <taxon>Candidatus Scatavimonas</taxon>
    </lineage>
</organism>